<dbReference type="EMBL" id="AMQM01001636">
    <property type="status" value="NOT_ANNOTATED_CDS"/>
    <property type="molecule type" value="Genomic_DNA"/>
</dbReference>
<evidence type="ECO:0000256" key="2">
    <source>
        <dbReference type="ARBA" id="ARBA00022553"/>
    </source>
</evidence>
<keyword evidence="11" id="KW-0472">Membrane</keyword>
<gene>
    <name evidence="16" type="primary">20197097</name>
    <name evidence="15" type="ORF">HELRODRAFT_151351</name>
</gene>
<keyword evidence="12" id="KW-0325">Glycoprotein</keyword>
<dbReference type="GO" id="GO:0005246">
    <property type="term" value="F:calcium channel regulator activity"/>
    <property type="evidence" value="ECO:0007669"/>
    <property type="project" value="InterPro"/>
</dbReference>
<dbReference type="AlphaFoldDB" id="T1EKJ7"/>
<dbReference type="OrthoDB" id="9986177at2759"/>
<dbReference type="PROSITE" id="PS50105">
    <property type="entry name" value="SAM_DOMAIN"/>
    <property type="match status" value="1"/>
</dbReference>
<dbReference type="GO" id="GO:0051049">
    <property type="term" value="P:regulation of transport"/>
    <property type="evidence" value="ECO:0007669"/>
    <property type="project" value="UniProtKB-ARBA"/>
</dbReference>
<dbReference type="FunFam" id="1.10.150.50:FF:000009">
    <property type="entry name" value="Stromal interaction molecule 1"/>
    <property type="match status" value="1"/>
</dbReference>
<keyword evidence="2" id="KW-0597">Phosphoprotein</keyword>
<name>T1EKJ7_HELRO</name>
<dbReference type="RefSeq" id="XP_009027557.1">
    <property type="nucleotide sequence ID" value="XM_009029309.1"/>
</dbReference>
<comment type="subcellular location">
    <subcellularLocation>
        <location evidence="13">Endomembrane system</location>
        <topology evidence="13">Single-pass type I membrane protein</topology>
    </subcellularLocation>
</comment>
<dbReference type="Pfam" id="PF07647">
    <property type="entry name" value="SAM_2"/>
    <property type="match status" value="1"/>
</dbReference>
<evidence type="ECO:0000256" key="6">
    <source>
        <dbReference type="ARBA" id="ARBA00022729"/>
    </source>
</evidence>
<reference evidence="16" key="3">
    <citation type="submission" date="2015-06" db="UniProtKB">
        <authorList>
            <consortium name="EnsemblMetazoa"/>
        </authorList>
    </citation>
    <scope>IDENTIFICATION</scope>
</reference>
<keyword evidence="9" id="KW-0175">Coiled coil</keyword>
<keyword evidence="3" id="KW-0109">Calcium transport</keyword>
<dbReference type="InterPro" id="IPR037608">
    <property type="entry name" value="STIM1/2"/>
</dbReference>
<reference evidence="15 17" key="2">
    <citation type="journal article" date="2013" name="Nature">
        <title>Insights into bilaterian evolution from three spiralian genomes.</title>
        <authorList>
            <person name="Simakov O."/>
            <person name="Marletaz F."/>
            <person name="Cho S.J."/>
            <person name="Edsinger-Gonzales E."/>
            <person name="Havlak P."/>
            <person name="Hellsten U."/>
            <person name="Kuo D.H."/>
            <person name="Larsson T."/>
            <person name="Lv J."/>
            <person name="Arendt D."/>
            <person name="Savage R."/>
            <person name="Osoegawa K."/>
            <person name="de Jong P."/>
            <person name="Grimwood J."/>
            <person name="Chapman J.A."/>
            <person name="Shapiro H."/>
            <person name="Aerts A."/>
            <person name="Otillar R.P."/>
            <person name="Terry A.Y."/>
            <person name="Boore J.L."/>
            <person name="Grigoriev I.V."/>
            <person name="Lindberg D.R."/>
            <person name="Seaver E.C."/>
            <person name="Weisblat D.A."/>
            <person name="Putnam N.H."/>
            <person name="Rokhsar D.S."/>
        </authorList>
    </citation>
    <scope>NUCLEOTIDE SEQUENCE</scope>
</reference>
<dbReference type="HOGENOM" id="CLU_122206_0_0_1"/>
<evidence type="ECO:0000256" key="3">
    <source>
        <dbReference type="ARBA" id="ARBA00022568"/>
    </source>
</evidence>
<evidence type="ECO:0000256" key="1">
    <source>
        <dbReference type="ARBA" id="ARBA00022448"/>
    </source>
</evidence>
<dbReference type="EMBL" id="KB097571">
    <property type="protein sequence ID" value="ESN94497.1"/>
    <property type="molecule type" value="Genomic_DNA"/>
</dbReference>
<keyword evidence="10" id="KW-0406">Ion transport</keyword>
<dbReference type="OMA" id="DEASCHN"/>
<dbReference type="eggNOG" id="KOG4403">
    <property type="taxonomic scope" value="Eukaryota"/>
</dbReference>
<feature type="domain" description="SAM" evidence="14">
    <location>
        <begin position="74"/>
        <end position="132"/>
    </location>
</feature>
<dbReference type="GO" id="GO:0012505">
    <property type="term" value="C:endomembrane system"/>
    <property type="evidence" value="ECO:0007669"/>
    <property type="project" value="UniProtKB-SubCell"/>
</dbReference>
<dbReference type="KEGG" id="hro:HELRODRAFT_151351"/>
<dbReference type="Proteomes" id="UP000015101">
    <property type="component" value="Unassembled WGS sequence"/>
</dbReference>
<keyword evidence="6" id="KW-0732">Signal</keyword>
<reference evidence="17" key="1">
    <citation type="submission" date="2012-12" db="EMBL/GenBank/DDBJ databases">
        <authorList>
            <person name="Hellsten U."/>
            <person name="Grimwood J."/>
            <person name="Chapman J.A."/>
            <person name="Shapiro H."/>
            <person name="Aerts A."/>
            <person name="Otillar R.P."/>
            <person name="Terry A.Y."/>
            <person name="Boore J.L."/>
            <person name="Simakov O."/>
            <person name="Marletaz F."/>
            <person name="Cho S.-J."/>
            <person name="Edsinger-Gonzales E."/>
            <person name="Havlak P."/>
            <person name="Kuo D.-H."/>
            <person name="Larsson T."/>
            <person name="Lv J."/>
            <person name="Arendt D."/>
            <person name="Savage R."/>
            <person name="Osoegawa K."/>
            <person name="de Jong P."/>
            <person name="Lindberg D.R."/>
            <person name="Seaver E.C."/>
            <person name="Weisblat D.A."/>
            <person name="Putnam N.H."/>
            <person name="Grigoriev I.V."/>
            <person name="Rokhsar D.S."/>
        </authorList>
    </citation>
    <scope>NUCLEOTIDE SEQUENCE</scope>
</reference>
<evidence type="ECO:0000256" key="9">
    <source>
        <dbReference type="ARBA" id="ARBA00023054"/>
    </source>
</evidence>
<evidence type="ECO:0000313" key="15">
    <source>
        <dbReference type="EMBL" id="ESN94497.1"/>
    </source>
</evidence>
<evidence type="ECO:0000256" key="7">
    <source>
        <dbReference type="ARBA" id="ARBA00022837"/>
    </source>
</evidence>
<evidence type="ECO:0000313" key="17">
    <source>
        <dbReference type="Proteomes" id="UP000015101"/>
    </source>
</evidence>
<dbReference type="Gene3D" id="1.10.150.50">
    <property type="entry name" value="Transcription Factor, Ets-1"/>
    <property type="match status" value="1"/>
</dbReference>
<evidence type="ECO:0000256" key="12">
    <source>
        <dbReference type="ARBA" id="ARBA00023180"/>
    </source>
</evidence>
<evidence type="ECO:0000256" key="13">
    <source>
        <dbReference type="ARBA" id="ARBA00046288"/>
    </source>
</evidence>
<sequence>QNDKLGFEAISILHSYIDANKDGGVEQSESQEFLQEDLQRADQSVSQPGYHSNDNHVTVHDLWDYWVQSEVYNWTVDEVVDWLDVHVDLHQYSQLFKLHDVNGKLLPRLASTIHNPLYTMLGIRNIIHKQKIALKAADIVLFG</sequence>
<evidence type="ECO:0000313" key="16">
    <source>
        <dbReference type="EnsemblMetazoa" id="HelroP151351"/>
    </source>
</evidence>
<dbReference type="GO" id="GO:0006816">
    <property type="term" value="P:calcium ion transport"/>
    <property type="evidence" value="ECO:0007669"/>
    <property type="project" value="UniProtKB-KW"/>
</dbReference>
<dbReference type="GeneID" id="20197097"/>
<dbReference type="PANTHER" id="PTHR15136">
    <property type="entry name" value="STROMAL INTERACTION MOLECULE HOMOLOG"/>
    <property type="match status" value="1"/>
</dbReference>
<evidence type="ECO:0000256" key="5">
    <source>
        <dbReference type="ARBA" id="ARBA00022723"/>
    </source>
</evidence>
<proteinExistence type="predicted"/>
<dbReference type="Pfam" id="PF25578">
    <property type="entry name" value="EF-hand_STIM1"/>
    <property type="match status" value="1"/>
</dbReference>
<keyword evidence="17" id="KW-1185">Reference proteome</keyword>
<evidence type="ECO:0000256" key="8">
    <source>
        <dbReference type="ARBA" id="ARBA00022989"/>
    </source>
</evidence>
<dbReference type="SUPFAM" id="SSF47769">
    <property type="entry name" value="SAM/Pointed domain"/>
    <property type="match status" value="1"/>
</dbReference>
<evidence type="ECO:0000256" key="10">
    <source>
        <dbReference type="ARBA" id="ARBA00023065"/>
    </source>
</evidence>
<dbReference type="GO" id="GO:0046872">
    <property type="term" value="F:metal ion binding"/>
    <property type="evidence" value="ECO:0007669"/>
    <property type="project" value="UniProtKB-KW"/>
</dbReference>
<evidence type="ECO:0000259" key="14">
    <source>
        <dbReference type="PROSITE" id="PS50105"/>
    </source>
</evidence>
<evidence type="ECO:0000256" key="4">
    <source>
        <dbReference type="ARBA" id="ARBA00022692"/>
    </source>
</evidence>
<keyword evidence="7" id="KW-0106">Calcium</keyword>
<dbReference type="PANTHER" id="PTHR15136:SF5">
    <property type="entry name" value="STROMAL INTERACTION MOLECULE HOMOLOG"/>
    <property type="match status" value="1"/>
</dbReference>
<dbReference type="InterPro" id="IPR057835">
    <property type="entry name" value="EF-hand_STIM1/2"/>
</dbReference>
<dbReference type="Gene3D" id="1.10.238.180">
    <property type="match status" value="1"/>
</dbReference>
<keyword evidence="1" id="KW-0813">Transport</keyword>
<dbReference type="EnsemblMetazoa" id="HelroT151351">
    <property type="protein sequence ID" value="HelroP151351"/>
    <property type="gene ID" value="HelroG151351"/>
</dbReference>
<dbReference type="InterPro" id="IPR013761">
    <property type="entry name" value="SAM/pointed_sf"/>
</dbReference>
<protein>
    <recommendedName>
        <fullName evidence="14">SAM domain-containing protein</fullName>
    </recommendedName>
</protein>
<organism evidence="16 17">
    <name type="scientific">Helobdella robusta</name>
    <name type="common">Californian leech</name>
    <dbReference type="NCBI Taxonomy" id="6412"/>
    <lineage>
        <taxon>Eukaryota</taxon>
        <taxon>Metazoa</taxon>
        <taxon>Spiralia</taxon>
        <taxon>Lophotrochozoa</taxon>
        <taxon>Annelida</taxon>
        <taxon>Clitellata</taxon>
        <taxon>Hirudinea</taxon>
        <taxon>Rhynchobdellida</taxon>
        <taxon>Glossiphoniidae</taxon>
        <taxon>Helobdella</taxon>
    </lineage>
</organism>
<dbReference type="InParanoid" id="T1EKJ7"/>
<dbReference type="CTD" id="20197097"/>
<dbReference type="SMART" id="SM00454">
    <property type="entry name" value="SAM"/>
    <property type="match status" value="1"/>
</dbReference>
<dbReference type="FunFam" id="1.10.238.180:FF:000001">
    <property type="entry name" value="Stromal interaction molecule 1"/>
    <property type="match status" value="1"/>
</dbReference>
<keyword evidence="5" id="KW-0479">Metal-binding</keyword>
<dbReference type="EMBL" id="AMQM01001637">
    <property type="status" value="NOT_ANNOTATED_CDS"/>
    <property type="molecule type" value="Genomic_DNA"/>
</dbReference>
<accession>T1EKJ7</accession>
<keyword evidence="4" id="KW-0812">Transmembrane</keyword>
<dbReference type="InterPro" id="IPR001660">
    <property type="entry name" value="SAM"/>
</dbReference>
<evidence type="ECO:0000256" key="11">
    <source>
        <dbReference type="ARBA" id="ARBA00023136"/>
    </source>
</evidence>
<keyword evidence="8" id="KW-1133">Transmembrane helix</keyword>
<dbReference type="STRING" id="6412.T1EKJ7"/>